<dbReference type="SUPFAM" id="SSF81606">
    <property type="entry name" value="PP2C-like"/>
    <property type="match status" value="1"/>
</dbReference>
<dbReference type="InterPro" id="IPR041664">
    <property type="entry name" value="AAA_16"/>
</dbReference>
<dbReference type="SUPFAM" id="SSF55781">
    <property type="entry name" value="GAF domain-like"/>
    <property type="match status" value="2"/>
</dbReference>
<dbReference type="InterPro" id="IPR003018">
    <property type="entry name" value="GAF"/>
</dbReference>
<dbReference type="InterPro" id="IPR011009">
    <property type="entry name" value="Kinase-like_dom_sf"/>
</dbReference>
<name>A0A2M7G0S9_9BACT</name>
<feature type="domain" description="Protein kinase" evidence="3">
    <location>
        <begin position="12"/>
        <end position="262"/>
    </location>
</feature>
<dbReference type="SMART" id="SM00220">
    <property type="entry name" value="S_TKc"/>
    <property type="match status" value="1"/>
</dbReference>
<keyword evidence="2" id="KW-0547">Nucleotide-binding</keyword>
<dbReference type="PROSITE" id="PS50011">
    <property type="entry name" value="PROTEIN_KINASE_DOM"/>
    <property type="match status" value="1"/>
</dbReference>
<dbReference type="InterPro" id="IPR036457">
    <property type="entry name" value="PPM-type-like_dom_sf"/>
</dbReference>
<dbReference type="PROSITE" id="PS00107">
    <property type="entry name" value="PROTEIN_KINASE_ATP"/>
    <property type="match status" value="1"/>
</dbReference>
<comment type="caution">
    <text evidence="4">The sequence shown here is derived from an EMBL/GenBank/DDBJ whole genome shotgun (WGS) entry which is preliminary data.</text>
</comment>
<reference evidence="4 5" key="1">
    <citation type="submission" date="2017-09" db="EMBL/GenBank/DDBJ databases">
        <title>Depth-based differentiation of microbial function through sediment-hosted aquifers and enrichment of novel symbionts in the deep terrestrial subsurface.</title>
        <authorList>
            <person name="Probst A.J."/>
            <person name="Ladd B."/>
            <person name="Jarett J.K."/>
            <person name="Geller-Mcgrath D.E."/>
            <person name="Sieber C.M."/>
            <person name="Emerson J.B."/>
            <person name="Anantharaman K."/>
            <person name="Thomas B.C."/>
            <person name="Malmstrom R."/>
            <person name="Stieglmeier M."/>
            <person name="Klingl A."/>
            <person name="Woyke T."/>
            <person name="Ryan C.M."/>
            <person name="Banfield J.F."/>
        </authorList>
    </citation>
    <scope>NUCLEOTIDE SEQUENCE [LARGE SCALE GENOMIC DNA]</scope>
    <source>
        <strain evidence="4">CG17_big_fil_post_rev_8_21_14_2_50_48_46</strain>
    </source>
</reference>
<dbReference type="InterPro" id="IPR017441">
    <property type="entry name" value="Protein_kinase_ATP_BS"/>
</dbReference>
<dbReference type="InterPro" id="IPR001932">
    <property type="entry name" value="PPM-type_phosphatase-like_dom"/>
</dbReference>
<dbReference type="Gene3D" id="3.30.450.40">
    <property type="match status" value="2"/>
</dbReference>
<dbReference type="PANTHER" id="PTHR43156">
    <property type="entry name" value="STAGE II SPORULATION PROTEIN E-RELATED"/>
    <property type="match status" value="1"/>
</dbReference>
<dbReference type="SUPFAM" id="SSF48452">
    <property type="entry name" value="TPR-like"/>
    <property type="match status" value="1"/>
</dbReference>
<keyword evidence="2" id="KW-0067">ATP-binding</keyword>
<dbReference type="Pfam" id="PF01590">
    <property type="entry name" value="GAF"/>
    <property type="match status" value="1"/>
</dbReference>
<dbReference type="Pfam" id="PF13191">
    <property type="entry name" value="AAA_16"/>
    <property type="match status" value="1"/>
</dbReference>
<dbReference type="CDD" id="cd14014">
    <property type="entry name" value="STKc_PknB_like"/>
    <property type="match status" value="1"/>
</dbReference>
<dbReference type="PANTHER" id="PTHR43156:SF2">
    <property type="entry name" value="STAGE II SPORULATION PROTEIN E"/>
    <property type="match status" value="1"/>
</dbReference>
<evidence type="ECO:0000313" key="4">
    <source>
        <dbReference type="EMBL" id="PIW15318.1"/>
    </source>
</evidence>
<dbReference type="Pfam" id="PF00069">
    <property type="entry name" value="Pkinase"/>
    <property type="match status" value="1"/>
</dbReference>
<dbReference type="Proteomes" id="UP000231019">
    <property type="component" value="Unassembled WGS sequence"/>
</dbReference>
<dbReference type="InterPro" id="IPR011990">
    <property type="entry name" value="TPR-like_helical_dom_sf"/>
</dbReference>
<dbReference type="InterPro" id="IPR029016">
    <property type="entry name" value="GAF-like_dom_sf"/>
</dbReference>
<evidence type="ECO:0000256" key="1">
    <source>
        <dbReference type="ARBA" id="ARBA00022801"/>
    </source>
</evidence>
<dbReference type="Gene3D" id="1.25.40.10">
    <property type="entry name" value="Tetratricopeptide repeat domain"/>
    <property type="match status" value="1"/>
</dbReference>
<dbReference type="Gene3D" id="3.30.200.20">
    <property type="entry name" value="Phosphorylase Kinase, domain 1"/>
    <property type="match status" value="1"/>
</dbReference>
<dbReference type="InterPro" id="IPR000719">
    <property type="entry name" value="Prot_kinase_dom"/>
</dbReference>
<proteinExistence type="predicted"/>
<dbReference type="Pfam" id="PF07228">
    <property type="entry name" value="SpoIIE"/>
    <property type="match status" value="1"/>
</dbReference>
<dbReference type="InterPro" id="IPR027417">
    <property type="entry name" value="P-loop_NTPase"/>
</dbReference>
<dbReference type="SUPFAM" id="SSF52540">
    <property type="entry name" value="P-loop containing nucleoside triphosphate hydrolases"/>
    <property type="match status" value="1"/>
</dbReference>
<evidence type="ECO:0000256" key="2">
    <source>
        <dbReference type="PROSITE-ProRule" id="PRU10141"/>
    </source>
</evidence>
<evidence type="ECO:0000259" key="3">
    <source>
        <dbReference type="PROSITE" id="PS50011"/>
    </source>
</evidence>
<sequence length="1818" mass="205981">MTQHNGMIANRYQDLGLLGEGGMGLVYRVRDSLSQRESALKILSRKIASEDAFLQFKQEFWYMSRLNHPHIIHVYEYGMLEDQSPYFTMELVPGQELSELSRIDAILAYKVLIQAAKALGFIHSRLLVHSDIKPENLRIKPDGTLKLMDFGLMQPLGNRSNGQLTGTVAYMPPEVPQCGVINESSDIYSLGVVAYELLAGVQPFIGTTILEVLKAHIHSEPAPLKTFRPDLPDELLRIVTRMMAREQEDRYRNTAELLADLAAASGLPEARESEEERSSYLSSHVLVGRDQELASLKQAQEKVNQGLSQAVFVSAPAGVGKSRLIEEFKIHSQLAEIPFVQGICNEQGMSAYEPVVHALEQILPHTPPVSLARYGPILAHLLPRLVEQGMPPMPDFDPRNQKITLFETVVAWLSEVAAQKKLKSLVLFIDDLHWSDLASIDLLNFLIRELGESRVMVLGSFRDDELPPNSPLWQTIEEQAAQQLVLSSFTPTHVAELIEKMLRDVKYQPDFIPYFYGATSGNAFFIREMLRYLLEENLIFREKAAWVIPDSYTEWRLPASIGDTIQHRLKRLSPDAVTLIEMIAVVGKRIELNLLEHLSGVTTEELFPLLEELIERQFLLREGDLFFFPHDRVRETLYNSLDDSRRRPVHQQVGQWLETRGEAVSVLAYHFKNGTDKVKASRYLIEAGEAAPVRMEATLLMHEGIQILEKLIGLPDQRERLETHRRRLAWISYMIQPFICAETCEKLIASLEAKGESLENQIEFESILISSYTMIGQNEKALEKAQMLQAQLKPGTVPYGLILFGRLNALLTRGEFRQLVREMEEAATILKQNFDSLHRSLIWAYAFCCFIREDAIAWLGEPVGKDHYAAIPLEIGQNYDFLDLVFWSYYPEVVRNSLTGRYPAIRTLSDEIFALIKKMGRPIQHENRFQICLAFAAIEYGDLAEGERYAQKVVTLGEKMKNPHQQASGKILQGMIAEHRHHLEDAEAFFAEAVALSRSSKTDQLLPGLYRLVDIYLQKKEWTQAEALLDEAHELACGDRLENPYHQMHTWRLKARLEMIKNPGSLRIPEWFGQSIALAEATDNSLQNAISQAALGNWYLDSADFEKAEEHLEAAAKAWRSLHLPQRQVEERLRWVKQQRRDQKPAGFVPSEPMRSVLQPETAQELGYRMVELLKTLQLPAFSLGGGSESVSSLSQRLEKMERVNQFSQIIMSSLSLKNVLNDILAYVVDISQADRGLLMLKDDNGNVVPQVVRNRDELYDEGESEKPSDKNRLLGFSRSFTKKVIETGESLWIQDAQSDSEFSQQASIMALDLRTIICVPLKREEEVIGLLYLDRQAINQTFSQQDLELVESMATFATISLINAHLHNQLQERTERLSMLNELSRALATTIDFQELLVMVLEFCLKISKAEIGYMFISKDFDKEPDSFAELECQASRDGSGKPLDAVKVSQSIIQKVLSEKQGIDIVDMQEDSLMASQKSIMALDLKSVICVPVFGKDETLRGVVYVSSQAVNHTFSPRDRELIESIVLQVGLDIENRNLMEIRKKQELLDQELSFARNIQSSMLPDYIPDIPSLDIIGYSQSAAAVGGDYYDYFKISDFEFGLAIGDVNGHGVSAGLLMSMAKSCLFVQGKIDPGVLAMMEALNGMIFGGTKERLFMTFIYSIFHLQNQTVTLSSAGHHLPYLYRAATGEMEPIQVKPTYPLGVRDKVRFNEVTVQLAPHDILVYYTDGIIEAHTPEGEEFGFERLEQIIIEHRQQGAAEIKEALLKAYHDWVAGQEPEDDMTLVVVKSRPVEPDVFEEPVKKQKLKTGFLTLINR</sequence>
<evidence type="ECO:0000313" key="5">
    <source>
        <dbReference type="Proteomes" id="UP000231019"/>
    </source>
</evidence>
<dbReference type="GO" id="GO:0016791">
    <property type="term" value="F:phosphatase activity"/>
    <property type="evidence" value="ECO:0007669"/>
    <property type="project" value="TreeGrafter"/>
</dbReference>
<gene>
    <name evidence="4" type="ORF">COW36_18050</name>
</gene>
<dbReference type="GO" id="GO:0005524">
    <property type="term" value="F:ATP binding"/>
    <property type="evidence" value="ECO:0007669"/>
    <property type="project" value="UniProtKB-UniRule"/>
</dbReference>
<dbReference type="InterPro" id="IPR052016">
    <property type="entry name" value="Bact_Sigma-Reg"/>
</dbReference>
<dbReference type="GO" id="GO:0004672">
    <property type="term" value="F:protein kinase activity"/>
    <property type="evidence" value="ECO:0007669"/>
    <property type="project" value="InterPro"/>
</dbReference>
<dbReference type="SMART" id="SM00065">
    <property type="entry name" value="GAF"/>
    <property type="match status" value="2"/>
</dbReference>
<feature type="binding site" evidence="2">
    <location>
        <position position="41"/>
    </location>
    <ligand>
        <name>ATP</name>
        <dbReference type="ChEBI" id="CHEBI:30616"/>
    </ligand>
</feature>
<dbReference type="EMBL" id="PFFQ01000053">
    <property type="protein sequence ID" value="PIW15318.1"/>
    <property type="molecule type" value="Genomic_DNA"/>
</dbReference>
<keyword evidence="1" id="KW-0378">Hydrolase</keyword>
<dbReference type="Gene3D" id="1.10.510.10">
    <property type="entry name" value="Transferase(Phosphotransferase) domain 1"/>
    <property type="match status" value="1"/>
</dbReference>
<protein>
    <recommendedName>
        <fullName evidence="3">Protein kinase domain-containing protein</fullName>
    </recommendedName>
</protein>
<accession>A0A2M7G0S9</accession>
<dbReference type="Gene3D" id="3.40.50.300">
    <property type="entry name" value="P-loop containing nucleotide triphosphate hydrolases"/>
    <property type="match status" value="1"/>
</dbReference>
<dbReference type="SUPFAM" id="SSF56112">
    <property type="entry name" value="Protein kinase-like (PK-like)"/>
    <property type="match status" value="1"/>
</dbReference>
<dbReference type="Pfam" id="PF13185">
    <property type="entry name" value="GAF_2"/>
    <property type="match status" value="1"/>
</dbReference>
<organism evidence="4 5">
    <name type="scientific">bacterium (Candidatus Blackallbacteria) CG17_big_fil_post_rev_8_21_14_2_50_48_46</name>
    <dbReference type="NCBI Taxonomy" id="2014261"/>
    <lineage>
        <taxon>Bacteria</taxon>
        <taxon>Candidatus Blackallbacteria</taxon>
    </lineage>
</organism>
<dbReference type="Gene3D" id="3.60.40.10">
    <property type="entry name" value="PPM-type phosphatase domain"/>
    <property type="match status" value="1"/>
</dbReference>
<dbReference type="SMART" id="SM00331">
    <property type="entry name" value="PP2C_SIG"/>
    <property type="match status" value="1"/>
</dbReference>